<protein>
    <submittedName>
        <fullName evidence="1">Uncharacterized protein</fullName>
    </submittedName>
</protein>
<evidence type="ECO:0000313" key="1">
    <source>
        <dbReference type="EMBL" id="CAB4031749.1"/>
    </source>
</evidence>
<gene>
    <name evidence="1" type="ORF">PACLA_8A008312</name>
</gene>
<dbReference type="AlphaFoldDB" id="A0A6S7LGN7"/>
<dbReference type="EMBL" id="CACRXK020017870">
    <property type="protein sequence ID" value="CAB4031749.1"/>
    <property type="molecule type" value="Genomic_DNA"/>
</dbReference>
<keyword evidence="2" id="KW-1185">Reference proteome</keyword>
<organism evidence="1 2">
    <name type="scientific">Paramuricea clavata</name>
    <name type="common">Red gorgonian</name>
    <name type="synonym">Violescent sea-whip</name>
    <dbReference type="NCBI Taxonomy" id="317549"/>
    <lineage>
        <taxon>Eukaryota</taxon>
        <taxon>Metazoa</taxon>
        <taxon>Cnidaria</taxon>
        <taxon>Anthozoa</taxon>
        <taxon>Octocorallia</taxon>
        <taxon>Malacalcyonacea</taxon>
        <taxon>Plexauridae</taxon>
        <taxon>Paramuricea</taxon>
    </lineage>
</organism>
<comment type="caution">
    <text evidence="1">The sequence shown here is derived from an EMBL/GenBank/DDBJ whole genome shotgun (WGS) entry which is preliminary data.</text>
</comment>
<evidence type="ECO:0000313" key="2">
    <source>
        <dbReference type="Proteomes" id="UP001152795"/>
    </source>
</evidence>
<name>A0A6S7LGN7_PARCT</name>
<reference evidence="1" key="1">
    <citation type="submission" date="2020-04" db="EMBL/GenBank/DDBJ databases">
        <authorList>
            <person name="Alioto T."/>
            <person name="Alioto T."/>
            <person name="Gomez Garrido J."/>
        </authorList>
    </citation>
    <scope>NUCLEOTIDE SEQUENCE</scope>
    <source>
        <strain evidence="1">A484AB</strain>
    </source>
</reference>
<accession>A0A6S7LGN7</accession>
<sequence>MLRKQANFHKAVNFQTSTTNANQSRNTAIFEDDSPKNDTIDKENIVRYKIPMSYVVSGLQNLCSEARCVQQLELAQRSCKIDEFCQNLLSKGRKSPQDSTVSKHSSAKQVWTPNYRRITDRCSLFQEESIKRARKQGEFINFYLAI</sequence>
<proteinExistence type="predicted"/>
<dbReference type="Proteomes" id="UP001152795">
    <property type="component" value="Unassembled WGS sequence"/>
</dbReference>